<protein>
    <submittedName>
        <fullName evidence="1">Uncharacterized protein</fullName>
    </submittedName>
</protein>
<dbReference type="AlphaFoldDB" id="N1UWU1"/>
<sequence>MGSAVLLLAACGSPEGVGALEAEAGPRDALPAYMEEAGLDLASSRLLAESGEVAFYAAKPAADGAASAACIVIDARDGESSWVAGCSEKAPVAAGRGGVQAMLVPDGFDPTRPAGGGLDPNVNLLEQGWEELHENLLVKGL</sequence>
<reference evidence="1 2" key="1">
    <citation type="journal article" date="2013" name="Genome Announc.">
        <title>Draft Genome Sequence of Arthrobacter crystallopoietes Strain BAB-32, Revealing Genes for Bioremediation.</title>
        <authorList>
            <person name="Joshi M.N."/>
            <person name="Pandit A.S."/>
            <person name="Sharma A."/>
            <person name="Pandya R.V."/>
            <person name="Desai S.M."/>
            <person name="Saxena A.K."/>
            <person name="Bagatharia S.B."/>
        </authorList>
    </citation>
    <scope>NUCLEOTIDE SEQUENCE [LARGE SCALE GENOMIC DNA]</scope>
    <source>
        <strain evidence="1 2">BAB-32</strain>
    </source>
</reference>
<gene>
    <name evidence="1" type="ORF">D477_014341</name>
</gene>
<keyword evidence="2" id="KW-1185">Reference proteome</keyword>
<name>N1UWU1_9MICC</name>
<proteinExistence type="predicted"/>
<evidence type="ECO:0000313" key="2">
    <source>
        <dbReference type="Proteomes" id="UP000010729"/>
    </source>
</evidence>
<comment type="caution">
    <text evidence="1">The sequence shown here is derived from an EMBL/GenBank/DDBJ whole genome shotgun (WGS) entry which is preliminary data.</text>
</comment>
<accession>N1UWU1</accession>
<dbReference type="EMBL" id="ANPE02000170">
    <property type="protein sequence ID" value="EMY33540.1"/>
    <property type="molecule type" value="Genomic_DNA"/>
</dbReference>
<dbReference type="Proteomes" id="UP000010729">
    <property type="component" value="Unassembled WGS sequence"/>
</dbReference>
<evidence type="ECO:0000313" key="1">
    <source>
        <dbReference type="EMBL" id="EMY33540.1"/>
    </source>
</evidence>
<organism evidence="1 2">
    <name type="scientific">Arthrobacter crystallopoietes BAB-32</name>
    <dbReference type="NCBI Taxonomy" id="1246476"/>
    <lineage>
        <taxon>Bacteria</taxon>
        <taxon>Bacillati</taxon>
        <taxon>Actinomycetota</taxon>
        <taxon>Actinomycetes</taxon>
        <taxon>Micrococcales</taxon>
        <taxon>Micrococcaceae</taxon>
        <taxon>Crystallibacter</taxon>
    </lineage>
</organism>